<feature type="region of interest" description="Disordered" evidence="1">
    <location>
        <begin position="193"/>
        <end position="212"/>
    </location>
</feature>
<protein>
    <recommendedName>
        <fullName evidence="3">Receptor-binding cancer antigen expressed on SiSo cells</fullName>
    </recommendedName>
</protein>
<dbReference type="PIRSF" id="PIRSF034247">
    <property type="entry name" value="RCAS1"/>
    <property type="match status" value="1"/>
</dbReference>
<proteinExistence type="predicted"/>
<reference evidence="2" key="1">
    <citation type="submission" date="2015-12" db="EMBL/GenBank/DDBJ databases">
        <title>De novo transcriptome assembly of four potential Pierce s Disease insect vectors from Arizona vineyards.</title>
        <authorList>
            <person name="Tassone E.E."/>
        </authorList>
    </citation>
    <scope>NUCLEOTIDE SEQUENCE</scope>
</reference>
<evidence type="ECO:0000313" key="2">
    <source>
        <dbReference type="EMBL" id="JAS12260.1"/>
    </source>
</evidence>
<dbReference type="InterPro" id="IPR017025">
    <property type="entry name" value="Cancer-assoc_antigen_RCAS1"/>
</dbReference>
<dbReference type="EMBL" id="GEDC01025038">
    <property type="protein sequence ID" value="JAS12260.1"/>
    <property type="molecule type" value="Transcribed_RNA"/>
</dbReference>
<dbReference type="PANTHER" id="PTHR15208">
    <property type="entry name" value="RECEPTOR-BINDING CANCER ANTIGEN EXPRESSED ON SISO CELLS CANCER ASSOCIATED SURFACE ANTIGEN RCAS1 ESTROGEN RECEPTOR-BINDING FRAGMENT- ASSOCIATED GENE 9 PROTEIN"/>
    <property type="match status" value="1"/>
</dbReference>
<dbReference type="PANTHER" id="PTHR15208:SF2">
    <property type="entry name" value="RECEPTOR-BINDING CANCER ANTIGEN EXPRESSED ON SISO CELLS"/>
    <property type="match status" value="1"/>
</dbReference>
<accession>A0A1B6CFX1</accession>
<sequence>MVLTVLVYKLKGLFILLLGLVKKSLCCFKRRRRLSCDSEPLTAVGVGITFETKKTDANDLQNWNSWEEPSSVITDLKSVQQHIDYYRQQQQSSRRLLENPPDQVQNEDFFQDMTPKIIKQPRVFVKPQGFENQDEMSSRLSFAHNDIVLPPPGPELGSWEENEGTESTWADAEEWDITIMVREKRRIERERKVAMKKNEKEHSRITLGAKRS</sequence>
<dbReference type="AlphaFoldDB" id="A0A1B6CFX1"/>
<feature type="compositionally biased region" description="Basic and acidic residues" evidence="1">
    <location>
        <begin position="193"/>
        <end position="204"/>
    </location>
</feature>
<gene>
    <name evidence="2" type="ORF">g.3189</name>
</gene>
<name>A0A1B6CFX1_9HEMI</name>
<evidence type="ECO:0008006" key="3">
    <source>
        <dbReference type="Google" id="ProtNLM"/>
    </source>
</evidence>
<dbReference type="GO" id="GO:0030141">
    <property type="term" value="C:secretory granule"/>
    <property type="evidence" value="ECO:0007669"/>
    <property type="project" value="TreeGrafter"/>
</dbReference>
<organism evidence="2">
    <name type="scientific">Clastoptera arizonana</name>
    <name type="common">Arizona spittle bug</name>
    <dbReference type="NCBI Taxonomy" id="38151"/>
    <lineage>
        <taxon>Eukaryota</taxon>
        <taxon>Metazoa</taxon>
        <taxon>Ecdysozoa</taxon>
        <taxon>Arthropoda</taxon>
        <taxon>Hexapoda</taxon>
        <taxon>Insecta</taxon>
        <taxon>Pterygota</taxon>
        <taxon>Neoptera</taxon>
        <taxon>Paraneoptera</taxon>
        <taxon>Hemiptera</taxon>
        <taxon>Auchenorrhyncha</taxon>
        <taxon>Cercopoidea</taxon>
        <taxon>Clastopteridae</taxon>
        <taxon>Clastoptera</taxon>
    </lineage>
</organism>
<evidence type="ECO:0000256" key="1">
    <source>
        <dbReference type="SAM" id="MobiDB-lite"/>
    </source>
</evidence>